<keyword evidence="3" id="KW-1185">Reference proteome</keyword>
<feature type="domain" description="DUF7298" evidence="1">
    <location>
        <begin position="6"/>
        <end position="160"/>
    </location>
</feature>
<dbReference type="Proteomes" id="UP000240673">
    <property type="component" value="Segment"/>
</dbReference>
<dbReference type="InterPro" id="IPR055722">
    <property type="entry name" value="DUF7298"/>
</dbReference>
<dbReference type="RefSeq" id="YP_010055889.1">
    <property type="nucleotide sequence ID" value="NC_054671.1"/>
</dbReference>
<evidence type="ECO:0000313" key="2">
    <source>
        <dbReference type="EMBL" id="AVO22506.1"/>
    </source>
</evidence>
<evidence type="ECO:0000259" key="1">
    <source>
        <dbReference type="Pfam" id="PF23972"/>
    </source>
</evidence>
<evidence type="ECO:0000313" key="3">
    <source>
        <dbReference type="Proteomes" id="UP000240673"/>
    </source>
</evidence>
<sequence length="161" mass="16967">MGLLSADHMPRGVVALTTDLDGSAYAGDAETIVYQLQFRAAPKRIYKVTLRVGRADGTEVGDTTARGAKNSVVSRCRWASGATVTTSNPHLGDYRVPVFANDSSTSMGVHSSWYLLDPPAGTTTVGISIYAGRAAATYGQVRIIADGNAILVIEDVGPYSE</sequence>
<dbReference type="Pfam" id="PF23972">
    <property type="entry name" value="DUF7298"/>
    <property type="match status" value="1"/>
</dbReference>
<dbReference type="EMBL" id="MH001460">
    <property type="protein sequence ID" value="AVO22506.1"/>
    <property type="molecule type" value="Genomic_DNA"/>
</dbReference>
<dbReference type="KEGG" id="vg:64471826"/>
<name>A0A2P1JTM0_9CAUD</name>
<dbReference type="GeneID" id="64471826"/>
<proteinExistence type="predicted"/>
<organism evidence="2 3">
    <name type="scientific">Streptomyces phage Paedore</name>
    <dbReference type="NCBI Taxonomy" id="2108134"/>
    <lineage>
        <taxon>Viruses</taxon>
        <taxon>Duplodnaviria</taxon>
        <taxon>Heunggongvirae</taxon>
        <taxon>Uroviricota</taxon>
        <taxon>Caudoviricetes</taxon>
        <taxon>Arquatrovirinae</taxon>
        <taxon>Arequatrovirus</taxon>
        <taxon>Arequatrovirus paedore</taxon>
    </lineage>
</organism>
<reference evidence="2 3" key="1">
    <citation type="submission" date="2018-02" db="EMBL/GenBank/DDBJ databases">
        <authorList>
            <person name="Zack K.M."/>
            <person name="Dedrick R.M."/>
            <person name="Ward M."/>
            <person name="Garlena R.A."/>
            <person name="Russell D.A."/>
            <person name="Pope W.H."/>
            <person name="Jacobs-Sera D."/>
            <person name="Hatfull G.F."/>
        </authorList>
    </citation>
    <scope>NUCLEOTIDE SEQUENCE [LARGE SCALE GENOMIC DNA]</scope>
</reference>
<protein>
    <recommendedName>
        <fullName evidence="1">DUF7298 domain-containing protein</fullName>
    </recommendedName>
</protein>
<gene>
    <name evidence="2" type="primary">23</name>
    <name evidence="2" type="ORF">PBI_PAEDORE_23</name>
</gene>
<accession>A0A2P1JTM0</accession>